<sequence>MLYYYSLIAIATKYLIVKELNQKRWPFDEQSNIIIDNFNQKVQELLDEANDEPQKLLNSIGAKEFTASFSWKVSKTILKYTSKYVINMDDTSIHAYNLEKKVVGEKNKEAIEVNRGKGYSNIEGTFIATTQLANVDIIPLAIVAEGKSERTEKKKNTMLTKVMMSSLLIRSVFGLTPL</sequence>
<dbReference type="EMBL" id="JAPFFF010000017">
    <property type="protein sequence ID" value="KAK8863734.1"/>
    <property type="molecule type" value="Genomic_DNA"/>
</dbReference>
<keyword evidence="3" id="KW-1185">Reference proteome</keyword>
<dbReference type="Proteomes" id="UP001470230">
    <property type="component" value="Unassembled WGS sequence"/>
</dbReference>
<organism evidence="1 3">
    <name type="scientific">Tritrichomonas musculus</name>
    <dbReference type="NCBI Taxonomy" id="1915356"/>
    <lineage>
        <taxon>Eukaryota</taxon>
        <taxon>Metamonada</taxon>
        <taxon>Parabasalia</taxon>
        <taxon>Tritrichomonadida</taxon>
        <taxon>Tritrichomonadidae</taxon>
        <taxon>Tritrichomonas</taxon>
    </lineage>
</organism>
<evidence type="ECO:0000313" key="2">
    <source>
        <dbReference type="EMBL" id="KAK8863734.1"/>
    </source>
</evidence>
<evidence type="ECO:0000313" key="3">
    <source>
        <dbReference type="Proteomes" id="UP001470230"/>
    </source>
</evidence>
<dbReference type="EMBL" id="JAPFFF010000271">
    <property type="protein sequence ID" value="KAK8834927.1"/>
    <property type="molecule type" value="Genomic_DNA"/>
</dbReference>
<name>A0ABR2GMV6_9EUKA</name>
<gene>
    <name evidence="2" type="ORF">M9Y10_011424</name>
    <name evidence="1" type="ORF">M9Y10_020962</name>
</gene>
<protein>
    <recommendedName>
        <fullName evidence="4">PiggyBac transposable element-derived protein domain-containing protein</fullName>
    </recommendedName>
</protein>
<evidence type="ECO:0008006" key="4">
    <source>
        <dbReference type="Google" id="ProtNLM"/>
    </source>
</evidence>
<proteinExistence type="predicted"/>
<reference evidence="1 3" key="1">
    <citation type="submission" date="2024-04" db="EMBL/GenBank/DDBJ databases">
        <title>Tritrichomonas musculus Genome.</title>
        <authorList>
            <person name="Alves-Ferreira E."/>
            <person name="Grigg M."/>
            <person name="Lorenzi H."/>
            <person name="Galac M."/>
        </authorList>
    </citation>
    <scope>NUCLEOTIDE SEQUENCE [LARGE SCALE GENOMIC DNA]</scope>
    <source>
        <strain evidence="1 3">EAF2021</strain>
    </source>
</reference>
<accession>A0ABR2GMV6</accession>
<evidence type="ECO:0000313" key="1">
    <source>
        <dbReference type="EMBL" id="KAK8834927.1"/>
    </source>
</evidence>
<comment type="caution">
    <text evidence="1">The sequence shown here is derived from an EMBL/GenBank/DDBJ whole genome shotgun (WGS) entry which is preliminary data.</text>
</comment>